<feature type="signal peptide" evidence="1">
    <location>
        <begin position="1"/>
        <end position="20"/>
    </location>
</feature>
<protein>
    <submittedName>
        <fullName evidence="2">Uncharacterized protein</fullName>
    </submittedName>
</protein>
<accession>A0AAE1DC62</accession>
<comment type="caution">
    <text evidence="2">The sequence shown here is derived from an EMBL/GenBank/DDBJ whole genome shotgun (WGS) entry which is preliminary data.</text>
</comment>
<keyword evidence="3" id="KW-1185">Reference proteome</keyword>
<name>A0AAE1DC62_9GAST</name>
<gene>
    <name evidence="2" type="ORF">RRG08_040837</name>
</gene>
<evidence type="ECO:0000313" key="2">
    <source>
        <dbReference type="EMBL" id="KAK3765106.1"/>
    </source>
</evidence>
<dbReference type="Proteomes" id="UP001283361">
    <property type="component" value="Unassembled WGS sequence"/>
</dbReference>
<keyword evidence="1" id="KW-0732">Signal</keyword>
<evidence type="ECO:0000256" key="1">
    <source>
        <dbReference type="SAM" id="SignalP"/>
    </source>
</evidence>
<dbReference type="EMBL" id="JAWDGP010004349">
    <property type="protein sequence ID" value="KAK3765106.1"/>
    <property type="molecule type" value="Genomic_DNA"/>
</dbReference>
<evidence type="ECO:0000313" key="3">
    <source>
        <dbReference type="Proteomes" id="UP001283361"/>
    </source>
</evidence>
<sequence length="324" mass="32951">MASIALKLFVLTVILAVVSASPLERKRRVFGLKTALNKIKGAAGAVGGGIKKAGGAVGKGIKVSAGAVGKGIKVSAGAVGGGIKGAAGAIGSGIKGAAVGIGGGVTGSIKWMFNIKPKAAKTVEKEAEIILTETDTTIHKGNELVIKGENLLKKADELEKSLGSSVDKRDDDQDDPQGVRGIIRALREAAERSITIGKKIVDNSERIAAALKDAVVDISAVVSEGMVDVGGAFAEVSESVAKAGVVLAKAKAFTDDLNTGVEDAATQLETASELVVEAARSFEEVGIRSLNLVQRVFALGKNLFKVIGSAAMNIVKATGITGKK</sequence>
<organism evidence="2 3">
    <name type="scientific">Elysia crispata</name>
    <name type="common">lettuce slug</name>
    <dbReference type="NCBI Taxonomy" id="231223"/>
    <lineage>
        <taxon>Eukaryota</taxon>
        <taxon>Metazoa</taxon>
        <taxon>Spiralia</taxon>
        <taxon>Lophotrochozoa</taxon>
        <taxon>Mollusca</taxon>
        <taxon>Gastropoda</taxon>
        <taxon>Heterobranchia</taxon>
        <taxon>Euthyneura</taxon>
        <taxon>Panpulmonata</taxon>
        <taxon>Sacoglossa</taxon>
        <taxon>Placobranchoidea</taxon>
        <taxon>Plakobranchidae</taxon>
        <taxon>Elysia</taxon>
    </lineage>
</organism>
<reference evidence="2" key="1">
    <citation type="journal article" date="2023" name="G3 (Bethesda)">
        <title>A reference genome for the long-term kleptoplast-retaining sea slug Elysia crispata morphotype clarki.</title>
        <authorList>
            <person name="Eastman K.E."/>
            <person name="Pendleton A.L."/>
            <person name="Shaikh M.A."/>
            <person name="Suttiyut T."/>
            <person name="Ogas R."/>
            <person name="Tomko P."/>
            <person name="Gavelis G."/>
            <person name="Widhalm J.R."/>
            <person name="Wisecaver J.H."/>
        </authorList>
    </citation>
    <scope>NUCLEOTIDE SEQUENCE</scope>
    <source>
        <strain evidence="2">ECLA1</strain>
    </source>
</reference>
<feature type="chain" id="PRO_5042238659" evidence="1">
    <location>
        <begin position="21"/>
        <end position="324"/>
    </location>
</feature>
<proteinExistence type="predicted"/>
<dbReference type="AlphaFoldDB" id="A0AAE1DC62"/>